<gene>
    <name evidence="3" type="ORF">SAMN05421688_2392</name>
</gene>
<evidence type="ECO:0000259" key="2">
    <source>
        <dbReference type="Pfam" id="PF09992"/>
    </source>
</evidence>
<dbReference type="InterPro" id="IPR018711">
    <property type="entry name" value="NAGPA"/>
</dbReference>
<feature type="domain" description="Phosphodiester glycosidase" evidence="2">
    <location>
        <begin position="72"/>
        <end position="218"/>
    </location>
</feature>
<dbReference type="Proteomes" id="UP000198796">
    <property type="component" value="Unassembled WGS sequence"/>
</dbReference>
<keyword evidence="4" id="KW-1185">Reference proteome</keyword>
<sequence length="244" mass="26457">MIRWVLFALLWAMPVAAQVDCRDETHLGQGFAVCSVDLAQADLRTFLRDSEGKILGSFSRVAQRVEATGDTLAFAMNAGMFHADRSPVGLYVEDGAEAMRVIPNAGPGNFGMLPNGLLCIGEDRADVLETRAFMASETRCRFATQSGPMLLVEGDLHPRFLPDSTSRYVRNGVGTSADGQTAHFAISNSPVTFHEFAEFFRDVLGLKTALYFDGSVSRLYAPSLNRHDRGLPLGPMVGAVIPAN</sequence>
<feature type="chain" id="PRO_5011463768" evidence="1">
    <location>
        <begin position="18"/>
        <end position="244"/>
    </location>
</feature>
<evidence type="ECO:0000313" key="3">
    <source>
        <dbReference type="EMBL" id="SFB01537.1"/>
    </source>
</evidence>
<proteinExistence type="predicted"/>
<dbReference type="RefSeq" id="WP_092064970.1">
    <property type="nucleotide sequence ID" value="NZ_FOJU01000003.1"/>
</dbReference>
<dbReference type="STRING" id="871651.SAMN05421688_2392"/>
<name>A0A1I0XLE9_9RHOB</name>
<dbReference type="OrthoDB" id="5515706at2"/>
<dbReference type="AlphaFoldDB" id="A0A1I0XLE9"/>
<organism evidence="3 4">
    <name type="scientific">Poseidonocella pacifica</name>
    <dbReference type="NCBI Taxonomy" id="871651"/>
    <lineage>
        <taxon>Bacteria</taxon>
        <taxon>Pseudomonadati</taxon>
        <taxon>Pseudomonadota</taxon>
        <taxon>Alphaproteobacteria</taxon>
        <taxon>Rhodobacterales</taxon>
        <taxon>Roseobacteraceae</taxon>
        <taxon>Poseidonocella</taxon>
    </lineage>
</organism>
<evidence type="ECO:0000256" key="1">
    <source>
        <dbReference type="SAM" id="SignalP"/>
    </source>
</evidence>
<reference evidence="3 4" key="1">
    <citation type="submission" date="2016-10" db="EMBL/GenBank/DDBJ databases">
        <authorList>
            <person name="de Groot N.N."/>
        </authorList>
    </citation>
    <scope>NUCLEOTIDE SEQUENCE [LARGE SCALE GENOMIC DNA]</scope>
    <source>
        <strain evidence="3 4">DSM 29316</strain>
    </source>
</reference>
<evidence type="ECO:0000313" key="4">
    <source>
        <dbReference type="Proteomes" id="UP000198796"/>
    </source>
</evidence>
<accession>A0A1I0XLE9</accession>
<protein>
    <submittedName>
        <fullName evidence="3">Uncharacterized protein YigE, DUF2233 family</fullName>
    </submittedName>
</protein>
<dbReference type="Pfam" id="PF09992">
    <property type="entry name" value="NAGPA"/>
    <property type="match status" value="1"/>
</dbReference>
<dbReference type="EMBL" id="FOJU01000003">
    <property type="protein sequence ID" value="SFB01537.1"/>
    <property type="molecule type" value="Genomic_DNA"/>
</dbReference>
<keyword evidence="1" id="KW-0732">Signal</keyword>
<feature type="signal peptide" evidence="1">
    <location>
        <begin position="1"/>
        <end position="17"/>
    </location>
</feature>